<dbReference type="PROSITE" id="PS50297">
    <property type="entry name" value="ANK_REP_REGION"/>
    <property type="match status" value="3"/>
</dbReference>
<dbReference type="SUPFAM" id="SSF48403">
    <property type="entry name" value="Ankyrin repeat"/>
    <property type="match status" value="1"/>
</dbReference>
<dbReference type="OrthoDB" id="448455at2759"/>
<dbReference type="PROSITE" id="PS00109">
    <property type="entry name" value="PROTEIN_KINASE_TYR"/>
    <property type="match status" value="1"/>
</dbReference>
<dbReference type="SUPFAM" id="SSF56112">
    <property type="entry name" value="Protein kinase-like (PK-like)"/>
    <property type="match status" value="1"/>
</dbReference>
<proteinExistence type="predicted"/>
<dbReference type="InterPro" id="IPR008266">
    <property type="entry name" value="Tyr_kinase_AS"/>
</dbReference>
<evidence type="ECO:0000256" key="2">
    <source>
        <dbReference type="ARBA" id="ARBA00023043"/>
    </source>
</evidence>
<dbReference type="Pfam" id="PF13637">
    <property type="entry name" value="Ank_4"/>
    <property type="match status" value="1"/>
</dbReference>
<dbReference type="PANTHER" id="PTHR24198">
    <property type="entry name" value="ANKYRIN REPEAT AND PROTEIN KINASE DOMAIN-CONTAINING PROTEIN"/>
    <property type="match status" value="1"/>
</dbReference>
<dbReference type="Pfam" id="PF12796">
    <property type="entry name" value="Ank_2"/>
    <property type="match status" value="2"/>
</dbReference>
<dbReference type="Gene3D" id="1.10.510.10">
    <property type="entry name" value="Transferase(Phosphotransferase) domain 1"/>
    <property type="match status" value="1"/>
</dbReference>
<dbReference type="Pfam" id="PF00069">
    <property type="entry name" value="Pkinase"/>
    <property type="match status" value="1"/>
</dbReference>
<organism evidence="3">
    <name type="scientific">Cyprideis torosa</name>
    <dbReference type="NCBI Taxonomy" id="163714"/>
    <lineage>
        <taxon>Eukaryota</taxon>
        <taxon>Metazoa</taxon>
        <taxon>Ecdysozoa</taxon>
        <taxon>Arthropoda</taxon>
        <taxon>Crustacea</taxon>
        <taxon>Oligostraca</taxon>
        <taxon>Ostracoda</taxon>
        <taxon>Podocopa</taxon>
        <taxon>Podocopida</taxon>
        <taxon>Cytherocopina</taxon>
        <taxon>Cytheroidea</taxon>
        <taxon>Cytherideidae</taxon>
        <taxon>Cyprideis</taxon>
    </lineage>
</organism>
<dbReference type="InterPro" id="IPR017441">
    <property type="entry name" value="Protein_kinase_ATP_BS"/>
</dbReference>
<dbReference type="AlphaFoldDB" id="A0A7R8WYG8"/>
<reference evidence="3" key="1">
    <citation type="submission" date="2020-11" db="EMBL/GenBank/DDBJ databases">
        <authorList>
            <person name="Tran Van P."/>
        </authorList>
    </citation>
    <scope>NUCLEOTIDE SEQUENCE</scope>
</reference>
<dbReference type="CDD" id="cd00180">
    <property type="entry name" value="PKc"/>
    <property type="match status" value="1"/>
</dbReference>
<keyword evidence="1" id="KW-0677">Repeat</keyword>
<dbReference type="EMBL" id="OB686393">
    <property type="protein sequence ID" value="CAD7237280.1"/>
    <property type="molecule type" value="Genomic_DNA"/>
</dbReference>
<dbReference type="InterPro" id="IPR011009">
    <property type="entry name" value="Kinase-like_dom_sf"/>
</dbReference>
<gene>
    <name evidence="3" type="ORF">CTOB1V02_LOCUS15095</name>
</gene>
<dbReference type="InterPro" id="IPR020635">
    <property type="entry name" value="Tyr_kinase_cat_dom"/>
</dbReference>
<dbReference type="PRINTS" id="PR01415">
    <property type="entry name" value="ANKYRIN"/>
</dbReference>
<sequence length="473" mass="52968">DAREEQGGTPLHLSSENGHQAVARLLLDRGAEVDAREEQGGTPLHLSSENGHTHVSLLLIERGADVCATTCEGLSPLHLSSAFGHKEVVDLLLSRGADVDSANQSGFTAIQYACQNGHLDVVEGLADRKARTDTVSVGGETPLRSACDEARWDVVRLLIERYGRAIVEHTTRQLQNGIIPLTCLAIEEGAPLAILEHLVGKGASVHDTDWAGSSSLHYACRFPSFETVEFLHSKSVPWDFVDAEGENPVHCAVKRGDEDFQEKIKELLGTEMFNRLEQMEVTPRLNRLDHYFEDVAKIGSGAFGAVFKGRWKKNNEWYAIKRLEPKERFTVDNIRQEFEWLRSRGHSPFITLTYRNWSEKHGDSSIFYVVMEKCDNDLDHWMKANPCGKRDRREVLQYISDIAAGLRFLHSYRGGLIHRDLAPRNILLKRDVVLGNDPPRTVAKITDLGLATFPAIGTSIDSNKYSSELQREH</sequence>
<dbReference type="InterPro" id="IPR000719">
    <property type="entry name" value="Prot_kinase_dom"/>
</dbReference>
<dbReference type="SMART" id="SM00219">
    <property type="entry name" value="TyrKc"/>
    <property type="match status" value="1"/>
</dbReference>
<name>A0A7R8WYG8_9CRUS</name>
<dbReference type="GO" id="GO:0004713">
    <property type="term" value="F:protein tyrosine kinase activity"/>
    <property type="evidence" value="ECO:0007669"/>
    <property type="project" value="InterPro"/>
</dbReference>
<dbReference type="InterPro" id="IPR002110">
    <property type="entry name" value="Ankyrin_rpt"/>
</dbReference>
<evidence type="ECO:0000313" key="3">
    <source>
        <dbReference type="EMBL" id="CAD7237280.1"/>
    </source>
</evidence>
<dbReference type="Gene3D" id="1.25.40.20">
    <property type="entry name" value="Ankyrin repeat-containing domain"/>
    <property type="match status" value="2"/>
</dbReference>
<dbReference type="PROSITE" id="PS50088">
    <property type="entry name" value="ANK_REPEAT"/>
    <property type="match status" value="4"/>
</dbReference>
<dbReference type="PROSITE" id="PS50011">
    <property type="entry name" value="PROTEIN_KINASE_DOM"/>
    <property type="match status" value="1"/>
</dbReference>
<evidence type="ECO:0000256" key="1">
    <source>
        <dbReference type="ARBA" id="ARBA00022737"/>
    </source>
</evidence>
<dbReference type="GO" id="GO:0005524">
    <property type="term" value="F:ATP binding"/>
    <property type="evidence" value="ECO:0007669"/>
    <property type="project" value="UniProtKB-UniRule"/>
</dbReference>
<dbReference type="SMART" id="SM00248">
    <property type="entry name" value="ANK"/>
    <property type="match status" value="8"/>
</dbReference>
<dbReference type="InterPro" id="IPR036770">
    <property type="entry name" value="Ankyrin_rpt-contain_sf"/>
</dbReference>
<accession>A0A7R8WYG8</accession>
<protein>
    <submittedName>
        <fullName evidence="3">Uncharacterized protein</fullName>
    </submittedName>
</protein>
<keyword evidence="2" id="KW-0040">ANK repeat</keyword>
<dbReference type="PANTHER" id="PTHR24198:SF194">
    <property type="entry name" value="INVERSIN-A"/>
    <property type="match status" value="1"/>
</dbReference>
<feature type="non-terminal residue" evidence="3">
    <location>
        <position position="1"/>
    </location>
</feature>
<dbReference type="PROSITE" id="PS00107">
    <property type="entry name" value="PROTEIN_KINASE_ATP"/>
    <property type="match status" value="1"/>
</dbReference>